<keyword evidence="1" id="KW-1133">Transmembrane helix</keyword>
<dbReference type="Proteomes" id="UP000094165">
    <property type="component" value="Unassembled WGS sequence"/>
</dbReference>
<organism evidence="2 3">
    <name type="scientific">Vibrio genomosp. F6 str. FF-238</name>
    <dbReference type="NCBI Taxonomy" id="1191298"/>
    <lineage>
        <taxon>Bacteria</taxon>
        <taxon>Pseudomonadati</taxon>
        <taxon>Pseudomonadota</taxon>
        <taxon>Gammaproteobacteria</taxon>
        <taxon>Vibrionales</taxon>
        <taxon>Vibrionaceae</taxon>
        <taxon>Vibrio</taxon>
    </lineage>
</organism>
<feature type="transmembrane region" description="Helical" evidence="1">
    <location>
        <begin position="14"/>
        <end position="33"/>
    </location>
</feature>
<proteinExistence type="predicted"/>
<dbReference type="EMBL" id="AJYW02000157">
    <property type="protein sequence ID" value="OEE75314.1"/>
    <property type="molecule type" value="Genomic_DNA"/>
</dbReference>
<keyword evidence="1" id="KW-0812">Transmembrane</keyword>
<protein>
    <submittedName>
        <fullName evidence="2">Uncharacterized protein</fullName>
    </submittedName>
</protein>
<name>A0A1E5CXA7_9VIBR</name>
<evidence type="ECO:0000256" key="1">
    <source>
        <dbReference type="SAM" id="Phobius"/>
    </source>
</evidence>
<evidence type="ECO:0000313" key="3">
    <source>
        <dbReference type="Proteomes" id="UP000094165"/>
    </source>
</evidence>
<dbReference type="AlphaFoldDB" id="A0A1E5CXA7"/>
<accession>A0A1E5CXA7</accession>
<reference evidence="2 3" key="1">
    <citation type="journal article" date="2012" name="Science">
        <title>Ecological populations of bacteria act as socially cohesive units of antibiotic production and resistance.</title>
        <authorList>
            <person name="Cordero O.X."/>
            <person name="Wildschutte H."/>
            <person name="Kirkup B."/>
            <person name="Proehl S."/>
            <person name="Ngo L."/>
            <person name="Hussain F."/>
            <person name="Le Roux F."/>
            <person name="Mincer T."/>
            <person name="Polz M.F."/>
        </authorList>
    </citation>
    <scope>NUCLEOTIDE SEQUENCE [LARGE SCALE GENOMIC DNA]</scope>
    <source>
        <strain evidence="2 3">FF-238</strain>
    </source>
</reference>
<keyword evidence="1" id="KW-0472">Membrane</keyword>
<gene>
    <name evidence="2" type="ORF">A130_17125</name>
</gene>
<dbReference type="RefSeq" id="WP_017053837.1">
    <property type="nucleotide sequence ID" value="NZ_AJYW02000157.1"/>
</dbReference>
<sequence>MWNDVEQLTKFVKFIPYVFISLGFVVALSGQFVKAKVEERVVFLKQDAEIALKKTAPDLDVTLGKYAPTGELVLQITAKNDIPFTSSWHIKTTNNEIVSGIQLEKPVSTPTPEQRIFLFKAVVDVSKIKNNYLELDYFYESKYSSELNQPQNLKGTITRKYFYVNGEVFPVEQFQNTIGPKSPEPQA</sequence>
<comment type="caution">
    <text evidence="2">The sequence shown here is derived from an EMBL/GenBank/DDBJ whole genome shotgun (WGS) entry which is preliminary data.</text>
</comment>
<keyword evidence="3" id="KW-1185">Reference proteome</keyword>
<evidence type="ECO:0000313" key="2">
    <source>
        <dbReference type="EMBL" id="OEE75314.1"/>
    </source>
</evidence>